<accession>A0ABT9ZUM8</accession>
<protein>
    <submittedName>
        <fullName evidence="1">Uncharacterized protein</fullName>
    </submittedName>
</protein>
<organism evidence="1 2">
    <name type="scientific">Evansella vedderi</name>
    <dbReference type="NCBI Taxonomy" id="38282"/>
    <lineage>
        <taxon>Bacteria</taxon>
        <taxon>Bacillati</taxon>
        <taxon>Bacillota</taxon>
        <taxon>Bacilli</taxon>
        <taxon>Bacillales</taxon>
        <taxon>Bacillaceae</taxon>
        <taxon>Evansella</taxon>
    </lineage>
</organism>
<comment type="caution">
    <text evidence="1">The sequence shown here is derived from an EMBL/GenBank/DDBJ whole genome shotgun (WGS) entry which is preliminary data.</text>
</comment>
<dbReference type="EMBL" id="JAUSUG010000008">
    <property type="protein sequence ID" value="MDQ0254946.1"/>
    <property type="molecule type" value="Genomic_DNA"/>
</dbReference>
<gene>
    <name evidence="1" type="ORF">J2S74_002328</name>
</gene>
<sequence>MRAFSEKNLMSQELNSKSPLGKIFRFENVYLNLLLPAEIHFRAQILCEDVEALTEERFRLDDLISMLWKDFINYARKTVDIKAIYKLLLEFDQGTSNVRVKNYNEEKEEVLPLYPIRKRTETDIEKVYCKMDRKLALRGEVLLSDIANLYPSHPLTVERVLEILIIDFIEKYRTGEARDLIKIYIERPS</sequence>
<name>A0ABT9ZUM8_9BACI</name>
<evidence type="ECO:0000313" key="2">
    <source>
        <dbReference type="Proteomes" id="UP001230005"/>
    </source>
</evidence>
<keyword evidence="2" id="KW-1185">Reference proteome</keyword>
<dbReference type="Proteomes" id="UP001230005">
    <property type="component" value="Unassembled WGS sequence"/>
</dbReference>
<reference evidence="1 2" key="1">
    <citation type="submission" date="2023-07" db="EMBL/GenBank/DDBJ databases">
        <title>Genomic Encyclopedia of Type Strains, Phase IV (KMG-IV): sequencing the most valuable type-strain genomes for metagenomic binning, comparative biology and taxonomic classification.</title>
        <authorList>
            <person name="Goeker M."/>
        </authorList>
    </citation>
    <scope>NUCLEOTIDE SEQUENCE [LARGE SCALE GENOMIC DNA]</scope>
    <source>
        <strain evidence="1 2">DSM 9768</strain>
    </source>
</reference>
<proteinExistence type="predicted"/>
<evidence type="ECO:0000313" key="1">
    <source>
        <dbReference type="EMBL" id="MDQ0254946.1"/>
    </source>
</evidence>